<comment type="subcellular location">
    <subcellularLocation>
        <location evidence="1">Mitochondrion</location>
    </subcellularLocation>
</comment>
<protein>
    <recommendedName>
        <fullName evidence="6">Mitochondrial 15S rRNA processing factor CCM1</fullName>
    </recommendedName>
</protein>
<sequence length="923" mass="105240">MILIFSRGRRAVPSRAALRWANHIKKIAWKRLIGTSQSVEVQGSGLLLDLQQSISPAVPTSELKDIWQTEVLENKQMALSHRSALYDEIRSRKAFDPWQLDVLGQIPSEQTLLSDYMFAVDVLISQQEWGMIQSLITDLATSQPVYVEVIYGELISRAVRMSEEMAPLGPLFEVFIGCFSSMGSNIGDLDRLKDRPFIEALKLLVSTFPQKVLGETEELIRANPPIGSSLATSILKILSTYKNTDASKDISRNLWEAKLRSNTATADDLYSIMIRQIYLGSAEYALNAYDTNPNLQRRTQADALLLATARSKDWDRLQAVFENLTENFQDVLKSQHYAIILQALGHLGGRNLLDGIFERYTERELKPTRGVYHAMIHSYRLMGDVKMARHYFDLMLEAQVEPTRITFQLLLLAYKDANDLPNALDLVHFASSEYQLPVTNKEVTSLLSICANRRDLESTEKIYSWAVSLLGDKVDRITRNAYMSALVECNQFEKAMDFFSSFENPGLDTLTILLSFASRWRLGDQFRFLLLERERLELRADSKWYGTVMTYYSLSRDTARLFEVFDEMKAAGIRPTAGHYSIILDHLTKMKDFKMGETIVQEVTDQQVTPTFTFYEQWFRMMTLSTEPSSRNRAYRMLSKILDMGVFDVSSTTVPRDAAPPGVFKAVVRKLLKDNRFDRAYTLLARASKQSRNSEPWKIAALFMEFYDASGRYEALGAAWARFLSALRPTFVPVTSAEGQVVYHLPKRYRSNYWRQINIRITDLARQSKLDMLLSLERDLSTVGICMSSQNLNHCSQTMLTAANSILESEPEKALALQTKAFDIAESRLVPGYFRNMQRRQLKSAGKLPKNLDHGNLQLSRKSIAILASNISGFTRNLAYAKKLDEEEAQELVSQQFPALLGILRRATDARERRSQAEQQRNN</sequence>
<comment type="subunit">
    <text evidence="5">Binds to mitochondrial small subunit 15S rRNA.</text>
</comment>
<dbReference type="AlphaFoldDB" id="A0A2T0FQ32"/>
<feature type="repeat" description="PPR" evidence="7">
    <location>
        <begin position="541"/>
        <end position="575"/>
    </location>
</feature>
<evidence type="ECO:0000313" key="9">
    <source>
        <dbReference type="Proteomes" id="UP000238350"/>
    </source>
</evidence>
<dbReference type="EMBL" id="NDIQ01000022">
    <property type="protein sequence ID" value="PRT57104.1"/>
    <property type="molecule type" value="Genomic_DNA"/>
</dbReference>
<dbReference type="InterPro" id="IPR002885">
    <property type="entry name" value="PPR_rpt"/>
</dbReference>
<feature type="repeat" description="PPR" evidence="7">
    <location>
        <begin position="368"/>
        <end position="402"/>
    </location>
</feature>
<evidence type="ECO:0000256" key="7">
    <source>
        <dbReference type="PROSITE-ProRule" id="PRU00708"/>
    </source>
</evidence>
<dbReference type="PROSITE" id="PS51375">
    <property type="entry name" value="PPR"/>
    <property type="match status" value="2"/>
</dbReference>
<evidence type="ECO:0000313" key="8">
    <source>
        <dbReference type="EMBL" id="PRT57104.1"/>
    </source>
</evidence>
<dbReference type="OrthoDB" id="185373at2759"/>
<accession>A0A2T0FQ32</accession>
<name>A0A2T0FQ32_9ASCO</name>
<dbReference type="Pfam" id="PF13812">
    <property type="entry name" value="PPR_3"/>
    <property type="match status" value="2"/>
</dbReference>
<evidence type="ECO:0000256" key="5">
    <source>
        <dbReference type="ARBA" id="ARBA00044511"/>
    </source>
</evidence>
<reference evidence="8 9" key="1">
    <citation type="submission" date="2017-04" db="EMBL/GenBank/DDBJ databases">
        <title>Genome sequencing of [Candida] sorbophila.</title>
        <authorList>
            <person name="Ahn J.O."/>
        </authorList>
    </citation>
    <scope>NUCLEOTIDE SEQUENCE [LARGE SCALE GENOMIC DNA]</scope>
    <source>
        <strain evidence="8 9">DS02</strain>
    </source>
</reference>
<comment type="similarity">
    <text evidence="2">Belongs to the CCM1 family.</text>
</comment>
<dbReference type="GO" id="GO:0005739">
    <property type="term" value="C:mitochondrion"/>
    <property type="evidence" value="ECO:0007669"/>
    <property type="project" value="UniProtKB-SubCell"/>
</dbReference>
<dbReference type="RefSeq" id="XP_024667049.1">
    <property type="nucleotide sequence ID" value="XM_024811281.1"/>
</dbReference>
<keyword evidence="3" id="KW-0677">Repeat</keyword>
<dbReference type="Gene3D" id="1.25.40.10">
    <property type="entry name" value="Tetratricopeptide repeat domain"/>
    <property type="match status" value="2"/>
</dbReference>
<proteinExistence type="inferred from homology"/>
<gene>
    <name evidence="8" type="ORF">B9G98_04724</name>
</gene>
<comment type="function">
    <text evidence="4">Regulates mitochondrial small subunit maturation by controlling 15S rRNA 5'-end processing. Localizes to the 5' precursor of the 15S rRNA in a position that is subsequently occupied by mS47 in the mature yeast mtSSU. Uses structure and sequence-specific RNA recognition, binding to a single-stranded region of the precursor and specifically recognizing bases -6 to -1. The exchange of Ccm1 for mS47 is coupled to the irreversible removal of precursor rRNA that is accompanied by conformational changes of the mitoribosomal proteins uS5m and mS26. These conformational changes signal completion of 5'-end rRNA processing through protection of the mature 5'-end of the 15S rRNA and stabilization of mS47. The removal of the 5' precursor together with the dissociation of Ccm1 may be catalyzed by the 5'-3' exoribonuclease Pet127. Involved in the specific removal of group I introns in mitochondrial encoded transcripts.</text>
</comment>
<dbReference type="InterPro" id="IPR011990">
    <property type="entry name" value="TPR-like_helical_dom_sf"/>
</dbReference>
<dbReference type="NCBIfam" id="TIGR00756">
    <property type="entry name" value="PPR"/>
    <property type="match status" value="2"/>
</dbReference>
<evidence type="ECO:0000256" key="3">
    <source>
        <dbReference type="ARBA" id="ARBA00022737"/>
    </source>
</evidence>
<dbReference type="STRING" id="45607.A0A2T0FQ32"/>
<dbReference type="GO" id="GO:0031930">
    <property type="term" value="P:mitochondria-nucleus signaling pathway"/>
    <property type="evidence" value="ECO:0007669"/>
    <property type="project" value="TreeGrafter"/>
</dbReference>
<comment type="caution">
    <text evidence="8">The sequence shown here is derived from an EMBL/GenBank/DDBJ whole genome shotgun (WGS) entry which is preliminary data.</text>
</comment>
<evidence type="ECO:0000256" key="2">
    <source>
        <dbReference type="ARBA" id="ARBA00006192"/>
    </source>
</evidence>
<organism evidence="8 9">
    <name type="scientific">Wickerhamiella sorbophila</name>
    <dbReference type="NCBI Taxonomy" id="45607"/>
    <lineage>
        <taxon>Eukaryota</taxon>
        <taxon>Fungi</taxon>
        <taxon>Dikarya</taxon>
        <taxon>Ascomycota</taxon>
        <taxon>Saccharomycotina</taxon>
        <taxon>Dipodascomycetes</taxon>
        <taxon>Dipodascales</taxon>
        <taxon>Trichomonascaceae</taxon>
        <taxon>Wickerhamiella</taxon>
    </lineage>
</organism>
<dbReference type="Proteomes" id="UP000238350">
    <property type="component" value="Unassembled WGS sequence"/>
</dbReference>
<evidence type="ECO:0000256" key="6">
    <source>
        <dbReference type="ARBA" id="ARBA00044527"/>
    </source>
</evidence>
<dbReference type="GeneID" id="36518472"/>
<evidence type="ECO:0000256" key="1">
    <source>
        <dbReference type="ARBA" id="ARBA00004173"/>
    </source>
</evidence>
<evidence type="ECO:0000256" key="4">
    <source>
        <dbReference type="ARBA" id="ARBA00044493"/>
    </source>
</evidence>
<dbReference type="PANTHER" id="PTHR47936">
    <property type="entry name" value="PPR_LONG DOMAIN-CONTAINING PROTEIN"/>
    <property type="match status" value="1"/>
</dbReference>
<dbReference type="PANTHER" id="PTHR47936:SF1">
    <property type="entry name" value="PENTATRICOPEPTIDE REPEAT-CONTAINING PROTEIN GUN1, CHLOROPLASTIC"/>
    <property type="match status" value="1"/>
</dbReference>
<keyword evidence="9" id="KW-1185">Reference proteome</keyword>